<keyword evidence="1" id="KW-0472">Membrane</keyword>
<keyword evidence="1" id="KW-0812">Transmembrane</keyword>
<protein>
    <recommendedName>
        <fullName evidence="4">Glycine zipper family protein</fullName>
    </recommendedName>
</protein>
<dbReference type="EMBL" id="JAPDPJ010000015">
    <property type="protein sequence ID" value="MCW3786548.1"/>
    <property type="molecule type" value="Genomic_DNA"/>
</dbReference>
<evidence type="ECO:0000313" key="3">
    <source>
        <dbReference type="Proteomes" id="UP001209229"/>
    </source>
</evidence>
<sequence length="160" mass="18197">MMSYDEWISSLEEKVEKISKIQAAISNFQVLPRLGKLLEDKSQSCPECKIYWQKLQDSTSHLEYFFDDGNRYSADFDNLVQEILKHLKTSHKIKPKGLVLSINTLIGMAIGLLLGVLISMVVAVFPMKSGIVLGWLLGTLIGWFVGKYKEGKLRKEDLIF</sequence>
<organism evidence="2 3">
    <name type="scientific">Plebeiibacterium sediminum</name>
    <dbReference type="NCBI Taxonomy" id="2992112"/>
    <lineage>
        <taxon>Bacteria</taxon>
        <taxon>Pseudomonadati</taxon>
        <taxon>Bacteroidota</taxon>
        <taxon>Bacteroidia</taxon>
        <taxon>Marinilabiliales</taxon>
        <taxon>Marinilabiliaceae</taxon>
        <taxon>Plebeiibacterium</taxon>
    </lineage>
</organism>
<proteinExistence type="predicted"/>
<gene>
    <name evidence="2" type="ORF">OM075_08725</name>
</gene>
<dbReference type="RefSeq" id="WP_301190113.1">
    <property type="nucleotide sequence ID" value="NZ_JAPDPJ010000015.1"/>
</dbReference>
<keyword evidence="1" id="KW-1133">Transmembrane helix</keyword>
<keyword evidence="3" id="KW-1185">Reference proteome</keyword>
<dbReference type="AlphaFoldDB" id="A0AAE3M3S4"/>
<accession>A0AAE3M3S4</accession>
<evidence type="ECO:0000256" key="1">
    <source>
        <dbReference type="SAM" id="Phobius"/>
    </source>
</evidence>
<feature type="transmembrane region" description="Helical" evidence="1">
    <location>
        <begin position="98"/>
        <end position="123"/>
    </location>
</feature>
<evidence type="ECO:0008006" key="4">
    <source>
        <dbReference type="Google" id="ProtNLM"/>
    </source>
</evidence>
<name>A0AAE3M3S4_9BACT</name>
<reference evidence="2" key="1">
    <citation type="submission" date="2022-10" db="EMBL/GenBank/DDBJ databases">
        <authorList>
            <person name="Yu W.X."/>
        </authorList>
    </citation>
    <scope>NUCLEOTIDE SEQUENCE</scope>
    <source>
        <strain evidence="2">AAT</strain>
    </source>
</reference>
<dbReference type="Proteomes" id="UP001209229">
    <property type="component" value="Unassembled WGS sequence"/>
</dbReference>
<feature type="transmembrane region" description="Helical" evidence="1">
    <location>
        <begin position="129"/>
        <end position="146"/>
    </location>
</feature>
<comment type="caution">
    <text evidence="2">The sequence shown here is derived from an EMBL/GenBank/DDBJ whole genome shotgun (WGS) entry which is preliminary data.</text>
</comment>
<evidence type="ECO:0000313" key="2">
    <source>
        <dbReference type="EMBL" id="MCW3786548.1"/>
    </source>
</evidence>